<proteinExistence type="predicted"/>
<gene>
    <name evidence="6" type="ORF">ESA94_01140</name>
</gene>
<evidence type="ECO:0000313" key="7">
    <source>
        <dbReference type="Proteomes" id="UP000290204"/>
    </source>
</evidence>
<feature type="domain" description="Alginate lyase" evidence="4">
    <location>
        <begin position="294"/>
        <end position="496"/>
    </location>
</feature>
<dbReference type="InterPro" id="IPR008929">
    <property type="entry name" value="Chondroitin_lyas"/>
</dbReference>
<feature type="chain" id="PRO_5020496862" evidence="3">
    <location>
        <begin position="40"/>
        <end position="1387"/>
    </location>
</feature>
<protein>
    <submittedName>
        <fullName evidence="6">DUF4979 domain-containing protein</fullName>
    </submittedName>
</protein>
<reference evidence="6 7" key="1">
    <citation type="submission" date="2019-01" db="EMBL/GenBank/DDBJ databases">
        <title>Lacibacter sp. strain TTM-7.</title>
        <authorList>
            <person name="Chen W.-M."/>
        </authorList>
    </citation>
    <scope>NUCLEOTIDE SEQUENCE [LARGE SCALE GENOMIC DNA]</scope>
    <source>
        <strain evidence="6 7">TTM-7</strain>
    </source>
</reference>
<dbReference type="Pfam" id="PF18962">
    <property type="entry name" value="Por_Secre_tail"/>
    <property type="match status" value="1"/>
</dbReference>
<dbReference type="InterPro" id="IPR008964">
    <property type="entry name" value="Invasin/intimin_cell_adhesion"/>
</dbReference>
<dbReference type="Gene3D" id="2.60.40.740">
    <property type="match status" value="1"/>
</dbReference>
<keyword evidence="2" id="KW-0456">Lyase</keyword>
<dbReference type="Pfam" id="PF05426">
    <property type="entry name" value="Alginate_lyase"/>
    <property type="match status" value="1"/>
</dbReference>
<dbReference type="InterPro" id="IPR026444">
    <property type="entry name" value="Secre_tail"/>
</dbReference>
<evidence type="ECO:0000259" key="4">
    <source>
        <dbReference type="Pfam" id="PF05426"/>
    </source>
</evidence>
<evidence type="ECO:0000259" key="5">
    <source>
        <dbReference type="Pfam" id="PF18962"/>
    </source>
</evidence>
<evidence type="ECO:0000313" key="6">
    <source>
        <dbReference type="EMBL" id="RXK61650.1"/>
    </source>
</evidence>
<comment type="caution">
    <text evidence="6">The sequence shown here is derived from an EMBL/GenBank/DDBJ whole genome shotgun (WGS) entry which is preliminary data.</text>
</comment>
<dbReference type="GO" id="GO:0042597">
    <property type="term" value="C:periplasmic space"/>
    <property type="evidence" value="ECO:0007669"/>
    <property type="project" value="InterPro"/>
</dbReference>
<sequence>MTFFNQHTRNKSGKRNRMSRIFFAIAFLTMLFTEQNLLAQDGLLNDDFSTANTYNWQTNTTGASGQIVNNRFVITSSLQGNGKYRGDFQKAGGVTFHAGNYPIVAIKINKPPRCNWFFDTNLGAYNNTNNNSTKIETSNGNVYYWDLSTGKLGSTVLSTTQPTTLSLFQFKIADIVFSSTEIAANDFSYEIDWVKTFRSVDELRTFVNPSGTTNPVFEYSGAFAHPGLLHNTADLARIKDLITRQVTRPNKSYQLLLASSRSSYNYTKAGPFKYLTRDASLTIATPTGTASGGAVKNGVESDFLAAYYNALMWNITGNEAHALKSIEILDAYAGFTEGIIGADAELNGLYGFMLANAAELMRYTYSGWAPEKVLQCQNMLKNVFYPTLQNFRPCAHGNWDIICMKALMAIAVFSNDNAMFNKVVNYFYYGEGNGSIGKYVLTDAGQLQESNRDQPHTMLAMGSLAELAEIALKQGFDLYAANNNAIMRGYEYTAKYNLGYDVPYQTSYDFCEKNYQDYTPESISSNGRGSFRAVFEIAYNHYVFRKNKTMPNTLEALATVIGAEGAPFGADNPGYGSLFFYLNPEADYTFSGTGNTSAGLINDNFNGYADGWITATTGAVATPGTQEITVVMKKQTNGTYRGDFKRSAGAIVHAGNYPILAIKLKKPAVVNMTFDTNLGAYGNGANKWTGKIGSDIYYFDLTKGFGAAPNFLSTVGQTSLSTFQFKMADVPAGGDTVYTVDWVKTFKSINEILAYDPNTGLINDNFTSTTDGWSTPTAAATVTAENGQLKVALAQQSNSSYRGDIKRNAGAMLYAGNYPIIAIKLKKPAVANITFDTNLGSFGNGSNKFTGKVGESIFYFDLSKTGFGSANTLLTSPTNLTLFQFKIADITSGETGYQVDWVKTVKTVEELQQFVLPMYQTITFPAIPEKKVGDEDFSPATSNSGLAVVYTSSNEAVAKIVNGKIQIVSGGSAEITATQPGDNNYYAADAVKQTLLAFVPPLVKAKNIQLLVDENGSAQISVDDVNDGSQSFNGELTLSIDKTIFSCADINNPVEVMLTGTDAKGYSNTAKAIVTVVDQLKPKLSAIPDQFFCFNTTKQYTIPLLSASDNCAIAEMKYSIAGATLRTGEGNDASGIFEAGESIITWTVTDAHGNSETLAVKVVVNPALTVSIPDVYAMNPLTDVKNSIYLGYGSGTLSLSVLADGGAPSYNYLWNTNATTSSIVVNNAGSYSATVTDQQGCSQTATIEIKLIDVRCGSGSNKVMICHNGKEICITSSSVEDHLNHGDHLGSCTLVSTRTANEGAIALENNGNGTFIYPNPVADKFTLKVNSLSTGALVKIYNTTGTVIKTIRLTNLAQDIPVQSLAPGVYFVQIINGAVTTRKLVKL</sequence>
<dbReference type="InterPro" id="IPR008397">
    <property type="entry name" value="Alginate_lyase_dom"/>
</dbReference>
<organism evidence="6 7">
    <name type="scientific">Lacibacter luteus</name>
    <dbReference type="NCBI Taxonomy" id="2508719"/>
    <lineage>
        <taxon>Bacteria</taxon>
        <taxon>Pseudomonadati</taxon>
        <taxon>Bacteroidota</taxon>
        <taxon>Chitinophagia</taxon>
        <taxon>Chitinophagales</taxon>
        <taxon>Chitinophagaceae</taxon>
        <taxon>Lacibacter</taxon>
    </lineage>
</organism>
<dbReference type="GO" id="GO:0016829">
    <property type="term" value="F:lyase activity"/>
    <property type="evidence" value="ECO:0007669"/>
    <property type="project" value="UniProtKB-KW"/>
</dbReference>
<keyword evidence="7" id="KW-1185">Reference proteome</keyword>
<feature type="signal peptide" evidence="3">
    <location>
        <begin position="1"/>
        <end position="39"/>
    </location>
</feature>
<dbReference type="Pfam" id="PF16351">
    <property type="entry name" value="DUF4979"/>
    <property type="match status" value="3"/>
</dbReference>
<dbReference type="SUPFAM" id="SSF49373">
    <property type="entry name" value="Invasin/intimin cell-adhesion fragments"/>
    <property type="match status" value="1"/>
</dbReference>
<evidence type="ECO:0000256" key="2">
    <source>
        <dbReference type="ARBA" id="ARBA00023239"/>
    </source>
</evidence>
<dbReference type="SUPFAM" id="SSF48230">
    <property type="entry name" value="Chondroitin AC/alginate lyase"/>
    <property type="match status" value="1"/>
</dbReference>
<keyword evidence="1 3" id="KW-0732">Signal</keyword>
<dbReference type="OrthoDB" id="222550at2"/>
<feature type="domain" description="Secretion system C-terminal sorting" evidence="5">
    <location>
        <begin position="1316"/>
        <end position="1385"/>
    </location>
</feature>
<dbReference type="InterPro" id="IPR032502">
    <property type="entry name" value="DUF4979"/>
</dbReference>
<dbReference type="Gene3D" id="1.50.10.100">
    <property type="entry name" value="Chondroitin AC/alginate lyase"/>
    <property type="match status" value="1"/>
</dbReference>
<dbReference type="EMBL" id="SDHW01000001">
    <property type="protein sequence ID" value="RXK61650.1"/>
    <property type="molecule type" value="Genomic_DNA"/>
</dbReference>
<name>A0A4Q1CL38_9BACT</name>
<evidence type="ECO:0000256" key="3">
    <source>
        <dbReference type="SAM" id="SignalP"/>
    </source>
</evidence>
<dbReference type="Proteomes" id="UP000290204">
    <property type="component" value="Unassembled WGS sequence"/>
</dbReference>
<dbReference type="Gene3D" id="2.60.40.1080">
    <property type="match status" value="1"/>
</dbReference>
<evidence type="ECO:0000256" key="1">
    <source>
        <dbReference type="ARBA" id="ARBA00022729"/>
    </source>
</evidence>
<accession>A0A4Q1CL38</accession>
<dbReference type="NCBIfam" id="TIGR04183">
    <property type="entry name" value="Por_Secre_tail"/>
    <property type="match status" value="1"/>
</dbReference>